<evidence type="ECO:0000313" key="2">
    <source>
        <dbReference type="EMBL" id="GMT25726.1"/>
    </source>
</evidence>
<organism evidence="2 3">
    <name type="scientific">Pristionchus fissidentatus</name>
    <dbReference type="NCBI Taxonomy" id="1538716"/>
    <lineage>
        <taxon>Eukaryota</taxon>
        <taxon>Metazoa</taxon>
        <taxon>Ecdysozoa</taxon>
        <taxon>Nematoda</taxon>
        <taxon>Chromadorea</taxon>
        <taxon>Rhabditida</taxon>
        <taxon>Rhabditina</taxon>
        <taxon>Diplogasteromorpha</taxon>
        <taxon>Diplogasteroidea</taxon>
        <taxon>Neodiplogasteridae</taxon>
        <taxon>Pristionchus</taxon>
    </lineage>
</organism>
<comment type="caution">
    <text evidence="2">The sequence shown here is derived from an EMBL/GenBank/DDBJ whole genome shotgun (WGS) entry which is preliminary data.</text>
</comment>
<dbReference type="InterPro" id="IPR016186">
    <property type="entry name" value="C-type_lectin-like/link_sf"/>
</dbReference>
<evidence type="ECO:0008006" key="4">
    <source>
        <dbReference type="Google" id="ProtNLM"/>
    </source>
</evidence>
<evidence type="ECO:0000256" key="1">
    <source>
        <dbReference type="ARBA" id="ARBA00023157"/>
    </source>
</evidence>
<name>A0AAV5W0U8_9BILA</name>
<sequence length="133" mass="14811">DLSAPCTNENYSWYIEKSGEWYMATNNVLKFSMNIYCQYALNTNRESDDFCSGFAEDTENYTCYQASSARANSTQAQRVCKSLGGTLPAVHNAKENAFIRRLAISNGQFNGVMLGGMVSPALNNFQWADGSVW</sequence>
<accession>A0AAV5W0U8</accession>
<keyword evidence="1" id="KW-1015">Disulfide bond</keyword>
<reference evidence="2" key="1">
    <citation type="submission" date="2023-10" db="EMBL/GenBank/DDBJ databases">
        <title>Genome assembly of Pristionchus species.</title>
        <authorList>
            <person name="Yoshida K."/>
            <person name="Sommer R.J."/>
        </authorList>
    </citation>
    <scope>NUCLEOTIDE SEQUENCE</scope>
    <source>
        <strain evidence="2">RS5133</strain>
    </source>
</reference>
<feature type="non-terminal residue" evidence="2">
    <location>
        <position position="133"/>
    </location>
</feature>
<evidence type="ECO:0000313" key="3">
    <source>
        <dbReference type="Proteomes" id="UP001432322"/>
    </source>
</evidence>
<dbReference type="SUPFAM" id="SSF56436">
    <property type="entry name" value="C-type lectin-like"/>
    <property type="match status" value="1"/>
</dbReference>
<dbReference type="AlphaFoldDB" id="A0AAV5W0U8"/>
<dbReference type="Gene3D" id="3.10.100.10">
    <property type="entry name" value="Mannose-Binding Protein A, subunit A"/>
    <property type="match status" value="1"/>
</dbReference>
<keyword evidence="3" id="KW-1185">Reference proteome</keyword>
<dbReference type="PANTHER" id="PTHR22991">
    <property type="entry name" value="PROTEIN CBG13490"/>
    <property type="match status" value="1"/>
</dbReference>
<dbReference type="EMBL" id="BTSY01000004">
    <property type="protein sequence ID" value="GMT25726.1"/>
    <property type="molecule type" value="Genomic_DNA"/>
</dbReference>
<dbReference type="Proteomes" id="UP001432322">
    <property type="component" value="Unassembled WGS sequence"/>
</dbReference>
<proteinExistence type="predicted"/>
<feature type="non-terminal residue" evidence="2">
    <location>
        <position position="1"/>
    </location>
</feature>
<dbReference type="PANTHER" id="PTHR22991:SF40">
    <property type="entry name" value="PROTEIN CBG13490"/>
    <property type="match status" value="1"/>
</dbReference>
<dbReference type="CDD" id="cd00037">
    <property type="entry name" value="CLECT"/>
    <property type="match status" value="1"/>
</dbReference>
<protein>
    <recommendedName>
        <fullName evidence="4">C-type lectin</fullName>
    </recommendedName>
</protein>
<gene>
    <name evidence="2" type="ORF">PFISCL1PPCAC_17023</name>
</gene>
<dbReference type="InterPro" id="IPR016187">
    <property type="entry name" value="CTDL_fold"/>
</dbReference>
<dbReference type="InterPro" id="IPR050976">
    <property type="entry name" value="Snaclec"/>
</dbReference>